<evidence type="ECO:0000256" key="1">
    <source>
        <dbReference type="SAM" id="SignalP"/>
    </source>
</evidence>
<accession>A0A8R1IHA3</accession>
<name>A0A8R1IHA3_CAEJA</name>
<keyword evidence="3" id="KW-1185">Reference proteome</keyword>
<reference evidence="3" key="1">
    <citation type="submission" date="2010-08" db="EMBL/GenBank/DDBJ databases">
        <authorList>
            <consortium name="Caenorhabditis japonica Sequencing Consortium"/>
            <person name="Wilson R.K."/>
        </authorList>
    </citation>
    <scope>NUCLEOTIDE SEQUENCE [LARGE SCALE GENOMIC DNA]</scope>
    <source>
        <strain evidence="3">DF5081</strain>
    </source>
</reference>
<feature type="signal peptide" evidence="1">
    <location>
        <begin position="1"/>
        <end position="22"/>
    </location>
</feature>
<dbReference type="Proteomes" id="UP000005237">
    <property type="component" value="Unassembled WGS sequence"/>
</dbReference>
<dbReference type="EnsemblMetazoa" id="CJA31335.1">
    <property type="protein sequence ID" value="CJA31335.1"/>
    <property type="gene ID" value="WBGene00207182"/>
</dbReference>
<dbReference type="AlphaFoldDB" id="A0A8R1IHA3"/>
<evidence type="ECO:0000313" key="3">
    <source>
        <dbReference type="Proteomes" id="UP000005237"/>
    </source>
</evidence>
<sequence length="66" mass="7390">MDLKPFTCVRFLFLTAHHSTTAACRTVLAKGGDKNDGRREHFDELVFQPFAICAGGDYEKSIQEAK</sequence>
<dbReference type="PROSITE" id="PS51257">
    <property type="entry name" value="PROKAR_LIPOPROTEIN"/>
    <property type="match status" value="1"/>
</dbReference>
<reference evidence="2" key="2">
    <citation type="submission" date="2022-06" db="UniProtKB">
        <authorList>
            <consortium name="EnsemblMetazoa"/>
        </authorList>
    </citation>
    <scope>IDENTIFICATION</scope>
    <source>
        <strain evidence="2">DF5081</strain>
    </source>
</reference>
<keyword evidence="1" id="KW-0732">Signal</keyword>
<organism evidence="2 3">
    <name type="scientific">Caenorhabditis japonica</name>
    <dbReference type="NCBI Taxonomy" id="281687"/>
    <lineage>
        <taxon>Eukaryota</taxon>
        <taxon>Metazoa</taxon>
        <taxon>Ecdysozoa</taxon>
        <taxon>Nematoda</taxon>
        <taxon>Chromadorea</taxon>
        <taxon>Rhabditida</taxon>
        <taxon>Rhabditina</taxon>
        <taxon>Rhabditomorpha</taxon>
        <taxon>Rhabditoidea</taxon>
        <taxon>Rhabditidae</taxon>
        <taxon>Peloderinae</taxon>
        <taxon>Caenorhabditis</taxon>
    </lineage>
</organism>
<protein>
    <recommendedName>
        <fullName evidence="4">Secreted protein</fullName>
    </recommendedName>
</protein>
<evidence type="ECO:0000313" key="2">
    <source>
        <dbReference type="EnsemblMetazoa" id="CJA31335.1"/>
    </source>
</evidence>
<proteinExistence type="predicted"/>
<evidence type="ECO:0008006" key="4">
    <source>
        <dbReference type="Google" id="ProtNLM"/>
    </source>
</evidence>
<feature type="chain" id="PRO_5035825456" description="Secreted protein" evidence="1">
    <location>
        <begin position="23"/>
        <end position="66"/>
    </location>
</feature>